<feature type="transmembrane region" description="Helical" evidence="2">
    <location>
        <begin position="7"/>
        <end position="27"/>
    </location>
</feature>
<feature type="transmembrane region" description="Helical" evidence="2">
    <location>
        <begin position="39"/>
        <end position="62"/>
    </location>
</feature>
<evidence type="ECO:0000313" key="4">
    <source>
        <dbReference type="Proteomes" id="UP000252770"/>
    </source>
</evidence>
<evidence type="ECO:0000256" key="2">
    <source>
        <dbReference type="SAM" id="Phobius"/>
    </source>
</evidence>
<dbReference type="EMBL" id="QOUI01000009">
    <property type="protein sequence ID" value="RCK68763.1"/>
    <property type="molecule type" value="Genomic_DNA"/>
</dbReference>
<accession>A0A367YSA6</accession>
<proteinExistence type="predicted"/>
<protein>
    <submittedName>
        <fullName evidence="3">Uncharacterized protein</fullName>
    </submittedName>
</protein>
<reference evidence="3 4" key="1">
    <citation type="submission" date="2018-07" db="EMBL/GenBank/DDBJ databases">
        <title>Desertimonas flava gen. nov. sp. nov.</title>
        <authorList>
            <person name="Liu S."/>
        </authorList>
    </citation>
    <scope>NUCLEOTIDE SEQUENCE [LARGE SCALE GENOMIC DNA]</scope>
    <source>
        <strain evidence="3 4">16Sb5-5</strain>
    </source>
</reference>
<sequence length="126" mass="13181">MRHLRWIVPLVVGAGVGAAGWIAQLRLAERPGDIGAPEVLLPTLLMLTALFGGPVVGVALAVHQGGRMLLERRRARAAERRAVSPAFQPLDGSAPSPTVHDTAPATPEPADPPQASAPRHPSIFDA</sequence>
<dbReference type="RefSeq" id="WP_114127389.1">
    <property type="nucleotide sequence ID" value="NZ_QOUI01000009.1"/>
</dbReference>
<evidence type="ECO:0000313" key="3">
    <source>
        <dbReference type="EMBL" id="RCK68763.1"/>
    </source>
</evidence>
<keyword evidence="2" id="KW-0812">Transmembrane</keyword>
<feature type="region of interest" description="Disordered" evidence="1">
    <location>
        <begin position="80"/>
        <end position="126"/>
    </location>
</feature>
<dbReference type="Proteomes" id="UP000252770">
    <property type="component" value="Unassembled WGS sequence"/>
</dbReference>
<dbReference type="AlphaFoldDB" id="A0A367YSA6"/>
<gene>
    <name evidence="3" type="ORF">DT076_14370</name>
</gene>
<organism evidence="3 4">
    <name type="scientific">Desertihabitans brevis</name>
    <dbReference type="NCBI Taxonomy" id="2268447"/>
    <lineage>
        <taxon>Bacteria</taxon>
        <taxon>Bacillati</taxon>
        <taxon>Actinomycetota</taxon>
        <taxon>Actinomycetes</taxon>
        <taxon>Propionibacteriales</taxon>
        <taxon>Propionibacteriaceae</taxon>
        <taxon>Desertihabitans</taxon>
    </lineage>
</organism>
<keyword evidence="4" id="KW-1185">Reference proteome</keyword>
<comment type="caution">
    <text evidence="3">The sequence shown here is derived from an EMBL/GenBank/DDBJ whole genome shotgun (WGS) entry which is preliminary data.</text>
</comment>
<keyword evidence="2" id="KW-1133">Transmembrane helix</keyword>
<evidence type="ECO:0000256" key="1">
    <source>
        <dbReference type="SAM" id="MobiDB-lite"/>
    </source>
</evidence>
<keyword evidence="2" id="KW-0472">Membrane</keyword>
<name>A0A367YSA6_9ACTN</name>